<dbReference type="FunFam" id="3.30.1490.20:FF:000001">
    <property type="entry name" value="Carbamoyl-phosphate synthase large chain"/>
    <property type="match status" value="1"/>
</dbReference>
<dbReference type="InterPro" id="IPR006274">
    <property type="entry name" value="CarbamoylP_synth_ssu"/>
</dbReference>
<keyword evidence="17" id="KW-0677">Repeat</keyword>
<dbReference type="SMART" id="SM00851">
    <property type="entry name" value="MGS"/>
    <property type="match status" value="1"/>
</dbReference>
<evidence type="ECO:0000256" key="37">
    <source>
        <dbReference type="ARBA" id="ARBA00070057"/>
    </source>
</evidence>
<dbReference type="FunFam" id="3.20.20.140:FF:000015">
    <property type="entry name" value="CAD protein isoform X2"/>
    <property type="match status" value="1"/>
</dbReference>
<dbReference type="Pfam" id="PF02729">
    <property type="entry name" value="OTCace_N"/>
    <property type="match status" value="1"/>
</dbReference>
<dbReference type="SMART" id="SM01096">
    <property type="entry name" value="CPSase_L_D3"/>
    <property type="match status" value="1"/>
</dbReference>
<feature type="domain" description="MGS-like" evidence="42">
    <location>
        <begin position="1312"/>
        <end position="1467"/>
    </location>
</feature>
<dbReference type="InterPro" id="IPR029062">
    <property type="entry name" value="Class_I_gatase-like"/>
</dbReference>
<dbReference type="InterPro" id="IPR036901">
    <property type="entry name" value="Asp/Orn_carbamoylTrfase_sf"/>
</dbReference>
<dbReference type="GO" id="GO:0004087">
    <property type="term" value="F:carbamoyl-phosphate synthase (ammonia) activity"/>
    <property type="evidence" value="ECO:0007669"/>
    <property type="project" value="UniProtKB-EC"/>
</dbReference>
<dbReference type="InterPro" id="IPR011607">
    <property type="entry name" value="MGS-like_dom"/>
</dbReference>
<dbReference type="CDD" id="cd01316">
    <property type="entry name" value="CAD_DHOase"/>
    <property type="match status" value="1"/>
</dbReference>
<dbReference type="Pfam" id="PF02787">
    <property type="entry name" value="CPSase_L_D3"/>
    <property type="match status" value="1"/>
</dbReference>
<dbReference type="SUPFAM" id="SSF52440">
    <property type="entry name" value="PreATP-grasp domain"/>
    <property type="match status" value="2"/>
</dbReference>
<dbReference type="GO" id="GO:0004359">
    <property type="term" value="F:glutaminase activity"/>
    <property type="evidence" value="ECO:0007669"/>
    <property type="project" value="UniProtKB-EC"/>
</dbReference>
<keyword evidence="44" id="KW-1185">Reference proteome</keyword>
<comment type="catalytic activity">
    <reaction evidence="31">
        <text>hydrogencarbonate + NH4(+) + 2 ATP = carbamoyl phosphate + 2 ADP + phosphate + 2 H(+)</text>
        <dbReference type="Rhea" id="RHEA:18029"/>
        <dbReference type="ChEBI" id="CHEBI:15378"/>
        <dbReference type="ChEBI" id="CHEBI:17544"/>
        <dbReference type="ChEBI" id="CHEBI:28938"/>
        <dbReference type="ChEBI" id="CHEBI:30616"/>
        <dbReference type="ChEBI" id="CHEBI:43474"/>
        <dbReference type="ChEBI" id="CHEBI:58228"/>
        <dbReference type="ChEBI" id="CHEBI:456216"/>
        <dbReference type="EC" id="6.3.4.16"/>
    </reaction>
</comment>
<dbReference type="PROSITE" id="PS50975">
    <property type="entry name" value="ATP_GRASP"/>
    <property type="match status" value="2"/>
</dbReference>
<dbReference type="SMART" id="SM01097">
    <property type="entry name" value="CPSase_sm_chain"/>
    <property type="match status" value="1"/>
</dbReference>
<dbReference type="InterPro" id="IPR005479">
    <property type="entry name" value="CPAse_ATP-bd"/>
</dbReference>
<evidence type="ECO:0000256" key="38">
    <source>
        <dbReference type="ARBA" id="ARBA00077900"/>
    </source>
</evidence>
<evidence type="ECO:0000256" key="7">
    <source>
        <dbReference type="ARBA" id="ARBA00012738"/>
    </source>
</evidence>
<dbReference type="InterPro" id="IPR058047">
    <property type="entry name" value="CPSase_preATP-grasp"/>
</dbReference>
<evidence type="ECO:0000256" key="1">
    <source>
        <dbReference type="ARBA" id="ARBA00001947"/>
    </source>
</evidence>
<gene>
    <name evidence="43" type="ORF">PSYICH_LOCUS15365</name>
</gene>
<proteinExistence type="inferred from homology"/>
<evidence type="ECO:0000259" key="41">
    <source>
        <dbReference type="PROSITE" id="PS50975"/>
    </source>
</evidence>
<keyword evidence="23" id="KW-0665">Pyrimidine biosynthesis</keyword>
<dbReference type="OrthoDB" id="434at2759"/>
<comment type="pathway">
    <text evidence="5">Pyrimidine metabolism; UMP biosynthesis via de novo pathway; (S)-dihydroorotate from bicarbonate: step 2/3.</text>
</comment>
<comment type="similarity">
    <text evidence="27">In the C-terminal section; belongs to the aspartate/ornithine carbamoyltransferase superfamily. ATCase family.</text>
</comment>
<dbReference type="InterPro" id="IPR036914">
    <property type="entry name" value="MGS-like_dom_sf"/>
</dbReference>
<dbReference type="Gene3D" id="3.50.30.20">
    <property type="entry name" value="Carbamoyl-phosphate synthase small subunit, N-terminal domain"/>
    <property type="match status" value="1"/>
</dbReference>
<evidence type="ECO:0000256" key="39">
    <source>
        <dbReference type="PROSITE-ProRule" id="PRU00409"/>
    </source>
</evidence>
<evidence type="ECO:0000256" key="21">
    <source>
        <dbReference type="ARBA" id="ARBA00022840"/>
    </source>
</evidence>
<dbReference type="SUPFAM" id="SSF53671">
    <property type="entry name" value="Aspartate/ornithine carbamoyltransferase"/>
    <property type="match status" value="1"/>
</dbReference>
<dbReference type="PRINTS" id="PR00098">
    <property type="entry name" value="CPSASE"/>
</dbReference>
<dbReference type="Gene3D" id="3.40.50.20">
    <property type="match status" value="2"/>
</dbReference>
<evidence type="ECO:0000256" key="27">
    <source>
        <dbReference type="ARBA" id="ARBA00043979"/>
    </source>
</evidence>
<evidence type="ECO:0000256" key="33">
    <source>
        <dbReference type="ARBA" id="ARBA00048816"/>
    </source>
</evidence>
<dbReference type="InterPro" id="IPR006132">
    <property type="entry name" value="Asp/Orn_carbamoyltranf_P-bd"/>
</dbReference>
<dbReference type="NCBIfam" id="NF002032">
    <property type="entry name" value="PRK00856.1"/>
    <property type="match status" value="1"/>
</dbReference>
<evidence type="ECO:0000259" key="42">
    <source>
        <dbReference type="PROSITE" id="PS51855"/>
    </source>
</evidence>
<dbReference type="InterPro" id="IPR035686">
    <property type="entry name" value="CPSase_GATase1"/>
</dbReference>
<accession>A0A9P0GNE8</accession>
<evidence type="ECO:0000256" key="29">
    <source>
        <dbReference type="ARBA" id="ARBA00043998"/>
    </source>
</evidence>
<dbReference type="InterPro" id="IPR002082">
    <property type="entry name" value="Asp_carbamoyltransf"/>
</dbReference>
<evidence type="ECO:0000256" key="28">
    <source>
        <dbReference type="ARBA" id="ARBA00043984"/>
    </source>
</evidence>
<evidence type="ECO:0000256" key="13">
    <source>
        <dbReference type="ARBA" id="ARBA00022553"/>
    </source>
</evidence>
<feature type="domain" description="ATP-grasp" evidence="41">
    <location>
        <begin position="1056"/>
        <end position="1247"/>
    </location>
</feature>
<keyword evidence="14" id="KW-0436">Ligase</keyword>
<evidence type="ECO:0000256" key="35">
    <source>
        <dbReference type="ARBA" id="ARBA00049534"/>
    </source>
</evidence>
<feature type="region of interest" description="Disordered" evidence="40">
    <location>
        <begin position="1881"/>
        <end position="1916"/>
    </location>
</feature>
<dbReference type="FunFam" id="3.40.50.880:FF:000006">
    <property type="entry name" value="Carbamoyl-phosphate synthase 1, mitochondrial"/>
    <property type="match status" value="1"/>
</dbReference>
<dbReference type="PRINTS" id="PR00101">
    <property type="entry name" value="ATCASE"/>
</dbReference>
<keyword evidence="18 39" id="KW-0547">Nucleotide-binding</keyword>
<dbReference type="Gene3D" id="3.30.1490.20">
    <property type="entry name" value="ATP-grasp fold, A domain"/>
    <property type="match status" value="1"/>
</dbReference>
<evidence type="ECO:0000256" key="40">
    <source>
        <dbReference type="SAM" id="MobiDB-lite"/>
    </source>
</evidence>
<dbReference type="FunFam" id="3.30.470.20:FF:000004">
    <property type="entry name" value="Carbamoyl-phosphate synthase (glutamine-hydrolyzing)"/>
    <property type="match status" value="1"/>
</dbReference>
<dbReference type="Pfam" id="PF02786">
    <property type="entry name" value="CPSase_L_D2"/>
    <property type="match status" value="2"/>
</dbReference>
<evidence type="ECO:0000313" key="43">
    <source>
        <dbReference type="EMBL" id="CAH1115268.1"/>
    </source>
</evidence>
<dbReference type="NCBIfam" id="TIGR00670">
    <property type="entry name" value="asp_carb_tr"/>
    <property type="match status" value="1"/>
</dbReference>
<keyword evidence="13" id="KW-0597">Phosphoprotein</keyword>
<dbReference type="PROSITE" id="PS51273">
    <property type="entry name" value="GATASE_TYPE_1"/>
    <property type="match status" value="1"/>
</dbReference>
<dbReference type="InterPro" id="IPR036480">
    <property type="entry name" value="CarbP_synth_ssu_N_sf"/>
</dbReference>
<comment type="similarity">
    <text evidence="29">In the 2nd section; belongs to the CarB family.</text>
</comment>
<evidence type="ECO:0000256" key="16">
    <source>
        <dbReference type="ARBA" id="ARBA00022723"/>
    </source>
</evidence>
<dbReference type="FunFam" id="3.40.50.20:FF:000002">
    <property type="entry name" value="Carbamoyl-phosphate synthase large chain"/>
    <property type="match status" value="1"/>
</dbReference>
<dbReference type="PROSITE" id="PS00867">
    <property type="entry name" value="CPSASE_2"/>
    <property type="match status" value="2"/>
</dbReference>
<dbReference type="Gene3D" id="3.30.470.20">
    <property type="entry name" value="ATP-grasp fold, B domain"/>
    <property type="match status" value="2"/>
</dbReference>
<evidence type="ECO:0000256" key="23">
    <source>
        <dbReference type="ARBA" id="ARBA00022975"/>
    </source>
</evidence>
<comment type="similarity">
    <text evidence="26">In the 3rd section; belongs to the metallo-dependent hydrolases superfamily. DHOase family. CAD subfamily.</text>
</comment>
<feature type="domain" description="ATP-grasp" evidence="41">
    <location>
        <begin position="522"/>
        <end position="714"/>
    </location>
</feature>
<dbReference type="NCBIfam" id="TIGR01369">
    <property type="entry name" value="CPSaseII_lrg"/>
    <property type="match status" value="1"/>
</dbReference>
<dbReference type="Pfam" id="PF12890">
    <property type="entry name" value="DHOase"/>
    <property type="match status" value="1"/>
</dbReference>
<dbReference type="InterPro" id="IPR016185">
    <property type="entry name" value="PreATP-grasp_dom_sf"/>
</dbReference>
<comment type="catalytic activity">
    <reaction evidence="34">
        <text>carbamoyl phosphate + L-aspartate = N-carbamoyl-L-aspartate + phosphate + H(+)</text>
        <dbReference type="Rhea" id="RHEA:20013"/>
        <dbReference type="ChEBI" id="CHEBI:15378"/>
        <dbReference type="ChEBI" id="CHEBI:29991"/>
        <dbReference type="ChEBI" id="CHEBI:32814"/>
        <dbReference type="ChEBI" id="CHEBI:43474"/>
        <dbReference type="ChEBI" id="CHEBI:58228"/>
        <dbReference type="EC" id="2.1.3.2"/>
    </reaction>
</comment>
<dbReference type="SUPFAM" id="SSF52317">
    <property type="entry name" value="Class I glutamine amidotransferase-like"/>
    <property type="match status" value="1"/>
</dbReference>
<evidence type="ECO:0000256" key="5">
    <source>
        <dbReference type="ARBA" id="ARBA00004852"/>
    </source>
</evidence>
<dbReference type="SUPFAM" id="SSF52335">
    <property type="entry name" value="Methylglyoxal synthase-like"/>
    <property type="match status" value="1"/>
</dbReference>
<dbReference type="SUPFAM" id="SSF51338">
    <property type="entry name" value="Composite domain of metallo-dependent hydrolases"/>
    <property type="match status" value="1"/>
</dbReference>
<dbReference type="Gene3D" id="3.20.20.140">
    <property type="entry name" value="Metal-dependent hydrolases"/>
    <property type="match status" value="1"/>
</dbReference>
<evidence type="ECO:0000256" key="19">
    <source>
        <dbReference type="ARBA" id="ARBA00022801"/>
    </source>
</evidence>
<dbReference type="PRINTS" id="PR00099">
    <property type="entry name" value="CPSGATASE"/>
</dbReference>
<dbReference type="EC" id="3.5.1.2" evidence="9"/>
<keyword evidence="24" id="KW-0539">Nucleus</keyword>
<dbReference type="InterPro" id="IPR002474">
    <property type="entry name" value="CarbamoylP_synth_ssu_N"/>
</dbReference>
<dbReference type="SUPFAM" id="SSF51556">
    <property type="entry name" value="Metallo-dependent hydrolases"/>
    <property type="match status" value="1"/>
</dbReference>
<dbReference type="FunFam" id="1.10.1030.10:FF:000001">
    <property type="entry name" value="Carbamoyl-phosphate synthase large chain"/>
    <property type="match status" value="1"/>
</dbReference>
<dbReference type="InterPro" id="IPR036897">
    <property type="entry name" value="CarbamoylP_synth_lsu_oligo_sf"/>
</dbReference>
<keyword evidence="25" id="KW-0511">Multifunctional enzyme</keyword>
<reference evidence="43" key="1">
    <citation type="submission" date="2022-01" db="EMBL/GenBank/DDBJ databases">
        <authorList>
            <person name="King R."/>
        </authorList>
    </citation>
    <scope>NUCLEOTIDE SEQUENCE</scope>
</reference>
<dbReference type="PRINTS" id="PR00100">
    <property type="entry name" value="AOTCASE"/>
</dbReference>
<keyword evidence="11" id="KW-0963">Cytoplasm</keyword>
<dbReference type="GO" id="GO:0006526">
    <property type="term" value="P:L-arginine biosynthetic process"/>
    <property type="evidence" value="ECO:0007669"/>
    <property type="project" value="TreeGrafter"/>
</dbReference>
<dbReference type="Pfam" id="PF02142">
    <property type="entry name" value="MGS"/>
    <property type="match status" value="1"/>
</dbReference>
<comment type="function">
    <text evidence="36">Multifunctional protein that encodes the first 3 enzymatic activities of the de novo pyrimidine pathway: carbamoylphosphate synthetase (CPSase; EC 6.3.5.5), aspartate transcarbamylase (ATCase; EC 2.1.3.2) and dihydroorotase (DHOase; EC 3.5.2.3). The CPSase-function is accomplished in 2 steps, by a glutamine-dependent amidotransferase activity (GATase) that binds and cleaves glutamine to produce ammonia, followed by an ammonium-dependent carbamoyl phosphate synthetase, which reacts with the ammonia, hydrogencarbonate and ATP to form carbamoyl phosphate. The endogenously produced carbamoyl phosphate is sequestered and channeled to the ATCase active site. ATCase then catalyzes the formation of carbamoyl-L-aspartate from L-aspartate and carbamoyl phosphate. In the last step, DHOase catalyzes the cyclization of carbamoyl aspartate to dihydroorotate.</text>
</comment>
<comment type="cofactor">
    <cofactor evidence="1">
        <name>Zn(2+)</name>
        <dbReference type="ChEBI" id="CHEBI:29105"/>
    </cofactor>
</comment>
<dbReference type="SUPFAM" id="SSF56059">
    <property type="entry name" value="Glutathione synthetase ATP-binding domain-like"/>
    <property type="match status" value="2"/>
</dbReference>
<dbReference type="Proteomes" id="UP001153636">
    <property type="component" value="Chromosome 9"/>
</dbReference>
<dbReference type="GO" id="GO:0005634">
    <property type="term" value="C:nucleus"/>
    <property type="evidence" value="ECO:0007669"/>
    <property type="project" value="UniProtKB-SubCell"/>
</dbReference>
<dbReference type="NCBIfam" id="NF009475">
    <property type="entry name" value="PRK12838.1"/>
    <property type="match status" value="1"/>
</dbReference>
<keyword evidence="21 39" id="KW-0067">ATP-binding</keyword>
<protein>
    <recommendedName>
        <fullName evidence="37">Multifunctional protein CAD</fullName>
        <ecNumber evidence="10">2.1.3.2</ecNumber>
        <ecNumber evidence="9">3.5.1.2</ecNumber>
        <ecNumber evidence="8">3.5.2.3</ecNumber>
        <ecNumber evidence="30">6.3.4.16</ecNumber>
        <ecNumber evidence="7">6.3.5.5</ecNumber>
    </recommendedName>
    <alternativeName>
        <fullName evidence="38">Carbamoyl phosphate synthetase 2-aspartate transcarbamylase-dihydroorotase</fullName>
    </alternativeName>
</protein>
<dbReference type="EMBL" id="OV651821">
    <property type="protein sequence ID" value="CAH1115268.1"/>
    <property type="molecule type" value="Genomic_DNA"/>
</dbReference>
<dbReference type="NCBIfam" id="NF009455">
    <property type="entry name" value="PRK12815.1"/>
    <property type="match status" value="1"/>
</dbReference>
<evidence type="ECO:0000256" key="20">
    <source>
        <dbReference type="ARBA" id="ARBA00022833"/>
    </source>
</evidence>
<evidence type="ECO:0000256" key="34">
    <source>
        <dbReference type="ARBA" id="ARBA00048859"/>
    </source>
</evidence>
<dbReference type="InterPro" id="IPR002195">
    <property type="entry name" value="Dihydroorotase_CS"/>
</dbReference>
<dbReference type="InterPro" id="IPR024403">
    <property type="entry name" value="DHOase_cat"/>
</dbReference>
<keyword evidence="16" id="KW-0479">Metal-binding</keyword>
<dbReference type="Pfam" id="PF00117">
    <property type="entry name" value="GATase"/>
    <property type="match status" value="1"/>
</dbReference>
<evidence type="ECO:0000256" key="31">
    <source>
        <dbReference type="ARBA" id="ARBA00047359"/>
    </source>
</evidence>
<evidence type="ECO:0000256" key="18">
    <source>
        <dbReference type="ARBA" id="ARBA00022741"/>
    </source>
</evidence>
<dbReference type="NCBIfam" id="NF003671">
    <property type="entry name" value="PRK05294.1"/>
    <property type="match status" value="1"/>
</dbReference>
<evidence type="ECO:0000256" key="36">
    <source>
        <dbReference type="ARBA" id="ARBA00059164"/>
    </source>
</evidence>
<comment type="catalytic activity">
    <reaction evidence="33">
        <text>hydrogencarbonate + L-glutamine + 2 ATP + H2O = carbamoyl phosphate + L-glutamate + 2 ADP + phosphate + 2 H(+)</text>
        <dbReference type="Rhea" id="RHEA:18633"/>
        <dbReference type="ChEBI" id="CHEBI:15377"/>
        <dbReference type="ChEBI" id="CHEBI:15378"/>
        <dbReference type="ChEBI" id="CHEBI:17544"/>
        <dbReference type="ChEBI" id="CHEBI:29985"/>
        <dbReference type="ChEBI" id="CHEBI:30616"/>
        <dbReference type="ChEBI" id="CHEBI:43474"/>
        <dbReference type="ChEBI" id="CHEBI:58228"/>
        <dbReference type="ChEBI" id="CHEBI:58359"/>
        <dbReference type="ChEBI" id="CHEBI:456216"/>
        <dbReference type="EC" id="6.3.5.5"/>
    </reaction>
</comment>
<evidence type="ECO:0000256" key="30">
    <source>
        <dbReference type="ARBA" id="ARBA00044063"/>
    </source>
</evidence>
<dbReference type="InterPro" id="IPR011761">
    <property type="entry name" value="ATP-grasp"/>
</dbReference>
<evidence type="ECO:0000256" key="24">
    <source>
        <dbReference type="ARBA" id="ARBA00023242"/>
    </source>
</evidence>
<evidence type="ECO:0000256" key="26">
    <source>
        <dbReference type="ARBA" id="ARBA00043968"/>
    </source>
</evidence>
<dbReference type="GO" id="GO:0006207">
    <property type="term" value="P:'de novo' pyrimidine nucleobase biosynthetic process"/>
    <property type="evidence" value="ECO:0007669"/>
    <property type="project" value="InterPro"/>
</dbReference>
<dbReference type="EC" id="6.3.5.5" evidence="7"/>
<evidence type="ECO:0000256" key="8">
    <source>
        <dbReference type="ARBA" id="ARBA00012860"/>
    </source>
</evidence>
<dbReference type="GO" id="GO:0005524">
    <property type="term" value="F:ATP binding"/>
    <property type="evidence" value="ECO:0007669"/>
    <property type="project" value="UniProtKB-UniRule"/>
</dbReference>
<comment type="pathway">
    <text evidence="4">Pyrimidine metabolism; UMP biosynthesis via de novo pathway; (S)-dihydroorotate from bicarbonate: step 1/3.</text>
</comment>
<evidence type="ECO:0000256" key="32">
    <source>
        <dbReference type="ARBA" id="ARBA00048492"/>
    </source>
</evidence>
<dbReference type="NCBIfam" id="TIGR01368">
    <property type="entry name" value="CPSaseIIsmall"/>
    <property type="match status" value="1"/>
</dbReference>
<sequence length="2232" mass="248572">MGQPEKNVPCFLVLEDGTVLPGESFGAKKPVEGEVVFQTGMVGYPESLTDPSYHSQILILTYPLIGNYGVPDEKKDENGLPYFFESHRIWASALVVGEHCDFPSHWRSSRTLSDWMDQENIPGIQGIDTRQLTKKIREKGTMLGRIVYTLPNPVGPSTIVDPNRQNLVAEVSVKKSVTYNPKGSPRICVIDCGLKYNQIRCFLNRGARVDVVPWNHKFNIDEYDGLFLSNGPGNPEMCKETIDNIKSILNSKKVKPIFGICLGHQLLSMAIGCTSYKMKYGNRGHNQPCVHHDTGRCYMTSQNHGFAIDTKSLPSDWAPLFTNVNDKTNEGIIHTKLPYFSVQFHPEHMAGPQDLENLFDVFLEAIKKGPAINIKDLMTETLKYKIELPLSTSSPPKKVLIIGSGGLSIGQAGEFDYSGSQAIKALKESNIQTVLINPNIATVQTSKGLSDKVYFLPLVPEYVEQVICAERPSGVLLTFGGQTGLNCGIELEKQGVFKKYNCKILGTPIQAIIDTEDRKAFSERIAKIGEKVAPSMAAHSVQEALDAAEQLGYPVMARAAFSLGGLGSGFANNVEELKSLALQALAHSSQLIIDKSLKGWKEVEYEVVRDAFDNCITVCNMENVDPLGIHTGESIVVAPSQTLSNQEYNMLRTTAIKVIRHFGIVGECNIQYALSPHSEEYYIIEVNARLSRSSALASKATGYPLAYVAAKLALGIPLPDINNSVTGVTTACFEPSLDYCVVKIPRWDLHKFTRVSSKIGSSMKSVGEVMSIGRKFEEAFQKALRMVDENVTGFDPYLKPVNDEELQEPTDKRMFVLAAALKNNYSVQKLYDLTKIDKWFLQKMKNIIDYTNLLETFDQHSLTYSTLLKAKQLGFSDKQIAAAVKSTELAIRMQREESHITPFVKQIDTVAAEWPATTNYLYLTYNALNHDLTFDEDHTMVLGSGVYRIGSSVEFDSCAVGCLRELRRLNKKTIMINYNPETVSTDYDMSDRLYFEEISFETVMDIYNLEEPNGIILSMGGQLPNNIAMDLHRQQARILGTSPDSIDGAENRFKFSRMLDRIGIMQPRWKELTNLKSAIEFCEEVGYPCLVRPSYVLSGAAMNVAHSNQDLETYLNAASDVSKEHPVVISKFLLESKEIDVDAVACDGVILCMAVSEHVENAGVHSGDATLVTPPQDINPETLVKIKHIVKSIAANLEVTGPFNMQLIAKDNDLKVIECNVRVSRSFPFVSKTLNHDFVAMATRVMVGEEVVPVDVLHGCGRVGVKVPQFSFSRLAGADFMLGVEMASTGEVACFGDNRYEAYLKAMMSTGFSIPKSSILLSIGTFKHKMELLPSMRSLQKMGYKLYASLGTADFYTEHGVNVESVQWTFDTIDDITSQGELKPLAEFLTKKQFDLVINLPMRNGGARRVSSFMTHGYRTRRLAIDFSIPLITDVKCAKLLVEAIRIIGKAPPMKTHTDCISSRNIIKLPGFIDTHVHVREPGATHKEDYSSCTAAALAGGVTLICAMPNTNPAIVDEESFALVKKLAKDGARCDYALFVGASSDNTSTISDLAAEAAALKMYLNETFTTLRLKDLDIWSKHLANWPKRAPLCVHAERQTTAAIILLASLQNRAVHICHVARKEEILIIKAAKEKGLKITCEVCPHHLFLSTNDIDEIGASKSEVRPVLCSPEDQQALWENLHIIDCFATDHAPHTIQEKLGEKAPPGFPGLETILPLLLNAVNEGRMTMDDLINKFHRNPKKIFNLPDQPNTYVEVDMEEEWIIPEAMAYSKAKWTPFAGKKIKGAVHRVVLRGEVAYVEGQILVQPGFGQNVREWDKRLYTVSVEMSRPSSTLTLDRPCSPYLLNGPIENDNDVQTNEIFSKLLANEGKVHFAQEPPHTFDSRLLSPIPPRIRTESFSNTEKKQKSDNQLEAGQIHQHQQSHHTLIHKHILSVDMFSKDQLNDIFNLAQTFRAYVTKDRPLDQILRGKIMASIFYEASTRTSCSFAAAMQRLGGRVIYMDEVSSSVKKGETLEDSIAVMAGYADVVVLRHPLPGSVLKASHHCRKPLINAGDGVGEHPSQALLDIFTIREEIGTVNGLTITLVGDLKNGRTVHSLARLLTLYNVQLRYVSPPSLKMPSHVTEFIRSKGISQEEYSTLYDVLPDTDVLYMTRIQKERFESQEEYDKACGHFIVTPKLMTRAKRKMVVLHPLPRVFEISPEFDTDPRAAYFRQAECGMYVRMALLAMVLGRY</sequence>
<evidence type="ECO:0000256" key="14">
    <source>
        <dbReference type="ARBA" id="ARBA00022598"/>
    </source>
</evidence>
<evidence type="ECO:0000256" key="4">
    <source>
        <dbReference type="ARBA" id="ARBA00004812"/>
    </source>
</evidence>
<dbReference type="Pfam" id="PF00988">
    <property type="entry name" value="CPSase_sm_chain"/>
    <property type="match status" value="1"/>
</dbReference>
<evidence type="ECO:0000256" key="17">
    <source>
        <dbReference type="ARBA" id="ARBA00022737"/>
    </source>
</evidence>
<dbReference type="EC" id="2.1.3.2" evidence="10"/>
<dbReference type="InterPro" id="IPR011059">
    <property type="entry name" value="Metal-dep_hydrolase_composite"/>
</dbReference>
<dbReference type="FunFam" id="3.30.470.20:FF:000001">
    <property type="entry name" value="Carbamoyl-phosphate synthase large chain"/>
    <property type="match status" value="1"/>
</dbReference>
<dbReference type="GO" id="GO:0005951">
    <property type="term" value="C:carbamoyl-phosphate synthase complex"/>
    <property type="evidence" value="ECO:0007669"/>
    <property type="project" value="TreeGrafter"/>
</dbReference>
<dbReference type="Gene3D" id="1.10.1030.10">
    <property type="entry name" value="Carbamoyl-phosphate synthetase, large subunit oligomerisation domain"/>
    <property type="match status" value="1"/>
</dbReference>
<dbReference type="PANTHER" id="PTHR11405">
    <property type="entry name" value="CARBAMOYLTRANSFERASE FAMILY MEMBER"/>
    <property type="match status" value="1"/>
</dbReference>
<evidence type="ECO:0000256" key="10">
    <source>
        <dbReference type="ARBA" id="ARBA00013008"/>
    </source>
</evidence>
<dbReference type="EC" id="6.3.4.16" evidence="30"/>
<dbReference type="FunFam" id="3.50.30.20:FF:000002">
    <property type="entry name" value="Carbamoyl-phosphate synthase 1, mitochondrial"/>
    <property type="match status" value="1"/>
</dbReference>
<keyword evidence="15" id="KW-0808">Transferase</keyword>
<dbReference type="CDD" id="cd01423">
    <property type="entry name" value="MGS_CPS_I_III"/>
    <property type="match status" value="1"/>
</dbReference>
<dbReference type="PROSITE" id="PS51855">
    <property type="entry name" value="MGS"/>
    <property type="match status" value="1"/>
</dbReference>
<keyword evidence="12" id="KW-0021">Allosteric enzyme</keyword>
<dbReference type="GO" id="GO:0004151">
    <property type="term" value="F:dihydroorotase activity"/>
    <property type="evidence" value="ECO:0007669"/>
    <property type="project" value="UniProtKB-EC"/>
</dbReference>
<dbReference type="GO" id="GO:0004070">
    <property type="term" value="F:aspartate carbamoyltransferase activity"/>
    <property type="evidence" value="ECO:0007669"/>
    <property type="project" value="UniProtKB-EC"/>
</dbReference>
<comment type="pathway">
    <text evidence="6">Pyrimidine metabolism; UMP biosynthesis via de novo pathway; (S)-dihydroorotate from bicarbonate: step 3/3.</text>
</comment>
<dbReference type="Gene3D" id="3.40.50.1380">
    <property type="entry name" value="Methylglyoxal synthase-like domain"/>
    <property type="match status" value="1"/>
</dbReference>
<keyword evidence="22" id="KW-0315">Glutamine amidotransferase</keyword>
<evidence type="ECO:0000256" key="12">
    <source>
        <dbReference type="ARBA" id="ARBA00022533"/>
    </source>
</evidence>
<dbReference type="EC" id="3.5.2.3" evidence="8"/>
<dbReference type="HAMAP" id="MF_00001">
    <property type="entry name" value="Asp_carb_tr"/>
    <property type="match status" value="1"/>
</dbReference>
<dbReference type="PANTHER" id="PTHR11405:SF5">
    <property type="entry name" value="CAD PROTEIN"/>
    <property type="match status" value="1"/>
</dbReference>
<dbReference type="PROSITE" id="PS00866">
    <property type="entry name" value="CPSASE_1"/>
    <property type="match status" value="1"/>
</dbReference>
<dbReference type="InterPro" id="IPR005483">
    <property type="entry name" value="CPSase_dom"/>
</dbReference>
<dbReference type="GO" id="GO:0016597">
    <property type="term" value="F:amino acid binding"/>
    <property type="evidence" value="ECO:0007669"/>
    <property type="project" value="InterPro"/>
</dbReference>
<evidence type="ECO:0000256" key="11">
    <source>
        <dbReference type="ARBA" id="ARBA00022490"/>
    </source>
</evidence>
<organism evidence="43 44">
    <name type="scientific">Psylliodes chrysocephalus</name>
    <dbReference type="NCBI Taxonomy" id="3402493"/>
    <lineage>
        <taxon>Eukaryota</taxon>
        <taxon>Metazoa</taxon>
        <taxon>Ecdysozoa</taxon>
        <taxon>Arthropoda</taxon>
        <taxon>Hexapoda</taxon>
        <taxon>Insecta</taxon>
        <taxon>Pterygota</taxon>
        <taxon>Neoptera</taxon>
        <taxon>Endopterygota</taxon>
        <taxon>Coleoptera</taxon>
        <taxon>Polyphaga</taxon>
        <taxon>Cucujiformia</taxon>
        <taxon>Chrysomeloidea</taxon>
        <taxon>Chrysomelidae</taxon>
        <taxon>Galerucinae</taxon>
        <taxon>Alticini</taxon>
        <taxon>Psylliodes</taxon>
    </lineage>
</organism>
<evidence type="ECO:0000256" key="25">
    <source>
        <dbReference type="ARBA" id="ARBA00023268"/>
    </source>
</evidence>
<comment type="catalytic activity">
    <reaction evidence="32">
        <text>(S)-dihydroorotate + H2O = N-carbamoyl-L-aspartate + H(+)</text>
        <dbReference type="Rhea" id="RHEA:24296"/>
        <dbReference type="ChEBI" id="CHEBI:15377"/>
        <dbReference type="ChEBI" id="CHEBI:15378"/>
        <dbReference type="ChEBI" id="CHEBI:30864"/>
        <dbReference type="ChEBI" id="CHEBI:32814"/>
        <dbReference type="EC" id="3.5.2.3"/>
    </reaction>
</comment>
<comment type="catalytic activity">
    <reaction evidence="35">
        <text>L-glutamine + H2O = L-glutamate + NH4(+)</text>
        <dbReference type="Rhea" id="RHEA:15889"/>
        <dbReference type="ChEBI" id="CHEBI:15377"/>
        <dbReference type="ChEBI" id="CHEBI:28938"/>
        <dbReference type="ChEBI" id="CHEBI:29985"/>
        <dbReference type="ChEBI" id="CHEBI:58359"/>
        <dbReference type="EC" id="3.5.1.2"/>
    </reaction>
</comment>
<dbReference type="Gene3D" id="3.40.50.880">
    <property type="match status" value="1"/>
</dbReference>
<dbReference type="FunFam" id="3.40.50.1380:FF:000005">
    <property type="entry name" value="CAD protein-like isoform X1"/>
    <property type="match status" value="1"/>
</dbReference>
<dbReference type="HAMAP" id="MF_01209">
    <property type="entry name" value="CPSase_S_chain"/>
    <property type="match status" value="1"/>
</dbReference>
<dbReference type="InterPro" id="IPR006131">
    <property type="entry name" value="Asp_carbamoyltransf_Asp/Orn-bd"/>
</dbReference>
<evidence type="ECO:0000256" key="2">
    <source>
        <dbReference type="ARBA" id="ARBA00004123"/>
    </source>
</evidence>
<evidence type="ECO:0000256" key="6">
    <source>
        <dbReference type="ARBA" id="ARBA00004880"/>
    </source>
</evidence>
<dbReference type="InterPro" id="IPR017926">
    <property type="entry name" value="GATASE"/>
</dbReference>
<dbReference type="GO" id="GO:0004088">
    <property type="term" value="F:carbamoyl-phosphate synthase (glutamine-hydrolyzing) activity"/>
    <property type="evidence" value="ECO:0007669"/>
    <property type="project" value="UniProtKB-EC"/>
</dbReference>
<dbReference type="Gene3D" id="3.40.50.1370">
    <property type="entry name" value="Aspartate/ornithine carbamoyltransferase"/>
    <property type="match status" value="2"/>
</dbReference>
<evidence type="ECO:0000256" key="9">
    <source>
        <dbReference type="ARBA" id="ARBA00012918"/>
    </source>
</evidence>
<evidence type="ECO:0000256" key="15">
    <source>
        <dbReference type="ARBA" id="ARBA00022679"/>
    </source>
</evidence>
<dbReference type="PROSITE" id="PS00483">
    <property type="entry name" value="DIHYDROOROTASE_2"/>
    <property type="match status" value="1"/>
</dbReference>
<dbReference type="Pfam" id="PF25596">
    <property type="entry name" value="CPSase_L_D1"/>
    <property type="match status" value="2"/>
</dbReference>
<dbReference type="FunFam" id="3.40.50.20:FF:000001">
    <property type="entry name" value="Carbamoyl-phosphate synthase large chain"/>
    <property type="match status" value="1"/>
</dbReference>
<dbReference type="SUPFAM" id="SSF52021">
    <property type="entry name" value="Carbamoyl phosphate synthetase, small subunit N-terminal domain"/>
    <property type="match status" value="1"/>
</dbReference>
<dbReference type="GO" id="GO:0046872">
    <property type="term" value="F:metal ion binding"/>
    <property type="evidence" value="ECO:0007669"/>
    <property type="project" value="UniProtKB-KW"/>
</dbReference>
<keyword evidence="20" id="KW-0862">Zinc</keyword>
<dbReference type="InterPro" id="IPR006275">
    <property type="entry name" value="CPSase_lsu"/>
</dbReference>
<dbReference type="PROSITE" id="PS00097">
    <property type="entry name" value="CARBAMOYLTRANSFERASE"/>
    <property type="match status" value="1"/>
</dbReference>
<dbReference type="InterPro" id="IPR005480">
    <property type="entry name" value="CPSase_lsu_oligo"/>
</dbReference>
<dbReference type="InterPro" id="IPR006130">
    <property type="entry name" value="Asp/Orn_carbamoylTrfase"/>
</dbReference>
<dbReference type="Pfam" id="PF00185">
    <property type="entry name" value="OTCace"/>
    <property type="match status" value="1"/>
</dbReference>
<evidence type="ECO:0000256" key="3">
    <source>
        <dbReference type="ARBA" id="ARBA00004496"/>
    </source>
</evidence>
<dbReference type="SUPFAM" id="SSF48108">
    <property type="entry name" value="Carbamoyl phosphate synthetase, large subunit connection domain"/>
    <property type="match status" value="1"/>
</dbReference>
<dbReference type="FunFam" id="3.40.50.1370:FF:000002">
    <property type="entry name" value="Aspartate carbamoyltransferase 2"/>
    <property type="match status" value="1"/>
</dbReference>
<dbReference type="GO" id="GO:0006541">
    <property type="term" value="P:glutamine metabolic process"/>
    <property type="evidence" value="ECO:0007669"/>
    <property type="project" value="InterPro"/>
</dbReference>
<comment type="similarity">
    <text evidence="28">In the N-terminal section; belongs to the CarA family.</text>
</comment>
<comment type="subcellular location">
    <subcellularLocation>
        <location evidence="3">Cytoplasm</location>
    </subcellularLocation>
    <subcellularLocation>
        <location evidence="2">Nucleus</location>
    </subcellularLocation>
</comment>
<dbReference type="CDD" id="cd01744">
    <property type="entry name" value="GATase1_CPSase"/>
    <property type="match status" value="1"/>
</dbReference>
<dbReference type="FunFam" id="3.40.50.1370:FF:000005">
    <property type="entry name" value="CAD protein-like isoform X1"/>
    <property type="match status" value="1"/>
</dbReference>
<evidence type="ECO:0000313" key="44">
    <source>
        <dbReference type="Proteomes" id="UP001153636"/>
    </source>
</evidence>
<dbReference type="GO" id="GO:0006221">
    <property type="term" value="P:pyrimidine nucleotide biosynthetic process"/>
    <property type="evidence" value="ECO:0007669"/>
    <property type="project" value="UniProtKB-KW"/>
</dbReference>
<evidence type="ECO:0000256" key="22">
    <source>
        <dbReference type="ARBA" id="ARBA00022962"/>
    </source>
</evidence>
<name>A0A9P0GNE8_9CUCU</name>
<dbReference type="InterPro" id="IPR013815">
    <property type="entry name" value="ATP_grasp_subdomain_1"/>
</dbReference>
<keyword evidence="19" id="KW-0378">Hydrolase</keyword>
<dbReference type="InterPro" id="IPR032466">
    <property type="entry name" value="Metal_Hydrolase"/>
</dbReference>